<dbReference type="KEGG" id="api:100571328"/>
<feature type="compositionally biased region" description="Acidic residues" evidence="1">
    <location>
        <begin position="1462"/>
        <end position="1493"/>
    </location>
</feature>
<feature type="signal peptide" evidence="2">
    <location>
        <begin position="1"/>
        <end position="17"/>
    </location>
</feature>
<dbReference type="GeneID" id="100571328"/>
<feature type="compositionally biased region" description="Polar residues" evidence="1">
    <location>
        <begin position="1568"/>
        <end position="1577"/>
    </location>
</feature>
<feature type="compositionally biased region" description="Basic and acidic residues" evidence="1">
    <location>
        <begin position="242"/>
        <end position="267"/>
    </location>
</feature>
<feature type="compositionally biased region" description="Acidic residues" evidence="1">
    <location>
        <begin position="1522"/>
        <end position="1538"/>
    </location>
</feature>
<dbReference type="Proteomes" id="UP000007819">
    <property type="component" value="Chromosome A3"/>
</dbReference>
<dbReference type="OrthoDB" id="6631487at2759"/>
<evidence type="ECO:0000313" key="3">
    <source>
        <dbReference type="EnsemblMetazoa" id="XP_003246334.2"/>
    </source>
</evidence>
<name>A0A8R1W748_ACYPI</name>
<reference evidence="4" key="1">
    <citation type="submission" date="2010-06" db="EMBL/GenBank/DDBJ databases">
        <authorList>
            <person name="Jiang H."/>
            <person name="Abraham K."/>
            <person name="Ali S."/>
            <person name="Alsbrooks S.L."/>
            <person name="Anim B.N."/>
            <person name="Anosike U.S."/>
            <person name="Attaway T."/>
            <person name="Bandaranaike D.P."/>
            <person name="Battles P.K."/>
            <person name="Bell S.N."/>
            <person name="Bell A.V."/>
            <person name="Beltran B."/>
            <person name="Bickham C."/>
            <person name="Bustamante Y."/>
            <person name="Caleb T."/>
            <person name="Canada A."/>
            <person name="Cardenas V."/>
            <person name="Carter K."/>
            <person name="Chacko J."/>
            <person name="Chandrabose M.N."/>
            <person name="Chavez D."/>
            <person name="Chavez A."/>
            <person name="Chen L."/>
            <person name="Chu H.-S."/>
            <person name="Claassen K.J."/>
            <person name="Cockrell R."/>
            <person name="Collins M."/>
            <person name="Cooper J.A."/>
            <person name="Cree A."/>
            <person name="Curry S.M."/>
            <person name="Da Y."/>
            <person name="Dao M.D."/>
            <person name="Das B."/>
            <person name="Davila M.-L."/>
            <person name="Davy-Carroll L."/>
            <person name="Denson S."/>
            <person name="Dinh H."/>
            <person name="Ebong V.E."/>
            <person name="Edwards J.R."/>
            <person name="Egan A."/>
            <person name="El-Daye J."/>
            <person name="Escobedo L."/>
            <person name="Fernandez S."/>
            <person name="Fernando P.R."/>
            <person name="Flagg N."/>
            <person name="Forbes L.D."/>
            <person name="Fowler R.G."/>
            <person name="Fu Q."/>
            <person name="Gabisi R.A."/>
            <person name="Ganer J."/>
            <person name="Garbino Pronczuk A."/>
            <person name="Garcia R.M."/>
            <person name="Garner T."/>
            <person name="Garrett T.E."/>
            <person name="Gonzalez D.A."/>
            <person name="Hamid H."/>
            <person name="Hawkins E.S."/>
            <person name="Hirani K."/>
            <person name="Hogues M.E."/>
            <person name="Hollins B."/>
            <person name="Hsiao C.-H."/>
            <person name="Jabil R."/>
            <person name="James M.L."/>
            <person name="Jhangiani S.N."/>
            <person name="Johnson B."/>
            <person name="Johnson Q."/>
            <person name="Joshi V."/>
            <person name="Kalu J.B."/>
            <person name="Kam C."/>
            <person name="Kashfia A."/>
            <person name="Keebler J."/>
            <person name="Kisamo H."/>
            <person name="Kovar C.L."/>
            <person name="Lago L.A."/>
            <person name="Lai C.-Y."/>
            <person name="Laidlaw J."/>
            <person name="Lara F."/>
            <person name="Le T.-K."/>
            <person name="Lee S.L."/>
            <person name="Legall F.H."/>
            <person name="Lemon S.J."/>
            <person name="Lewis L.R."/>
            <person name="Li B."/>
            <person name="Liu Y."/>
            <person name="Liu Y.-S."/>
            <person name="Lopez J."/>
            <person name="Lozado R.J."/>
            <person name="Lu J."/>
            <person name="Madu R.C."/>
            <person name="Maheshwari M."/>
            <person name="Maheshwari R."/>
            <person name="Malloy K."/>
            <person name="Martinez E."/>
            <person name="Mathew T."/>
            <person name="Mercado I.C."/>
            <person name="Mercado C."/>
            <person name="Meyer B."/>
            <person name="Montgomery K."/>
            <person name="Morgan M.B."/>
            <person name="Munidasa M."/>
            <person name="Nazareth L.V."/>
            <person name="Nelson J."/>
            <person name="Ng B.M."/>
            <person name="Nguyen N.B."/>
            <person name="Nguyen P.Q."/>
            <person name="Nguyen T."/>
            <person name="Obregon M."/>
            <person name="Okwuonu G.O."/>
            <person name="Onwere C.G."/>
            <person name="Orozco G."/>
            <person name="Parra A."/>
            <person name="Patel S."/>
            <person name="Patil S."/>
            <person name="Perez A."/>
            <person name="Perez Y."/>
            <person name="Pham C."/>
            <person name="Primus E.L."/>
            <person name="Pu L.-L."/>
            <person name="Puazo M."/>
            <person name="Qin X."/>
            <person name="Quiroz J.B."/>
            <person name="Reese J."/>
            <person name="Richards S."/>
            <person name="Rives C.M."/>
            <person name="Robberts R."/>
            <person name="Ruiz S.J."/>
            <person name="Ruiz M.J."/>
            <person name="Santibanez J."/>
            <person name="Schneider B.W."/>
            <person name="Sisson I."/>
            <person name="Smith M."/>
            <person name="Sodergren E."/>
            <person name="Song X.-Z."/>
            <person name="Song B.B."/>
            <person name="Summersgill H."/>
            <person name="Thelus R."/>
            <person name="Thornton R.D."/>
            <person name="Trejos Z.Y."/>
            <person name="Usmani K."/>
            <person name="Vattathil S."/>
            <person name="Villasana D."/>
            <person name="Walker D.L."/>
            <person name="Wang S."/>
            <person name="Wang K."/>
            <person name="White C.S."/>
            <person name="Williams A.C."/>
            <person name="Williamson J."/>
            <person name="Wilson K."/>
            <person name="Woghiren I.O."/>
            <person name="Woodworth J.R."/>
            <person name="Worley K.C."/>
            <person name="Wright R.A."/>
            <person name="Wu W."/>
            <person name="Young L."/>
            <person name="Zhang L."/>
            <person name="Zhang J."/>
            <person name="Zhu Y."/>
            <person name="Muzny D.M."/>
            <person name="Weinstock G."/>
            <person name="Gibbs R.A."/>
        </authorList>
    </citation>
    <scope>NUCLEOTIDE SEQUENCE [LARGE SCALE GENOMIC DNA]</scope>
    <source>
        <strain evidence="4">LSR1</strain>
    </source>
</reference>
<feature type="compositionally biased region" description="Basic and acidic residues" evidence="1">
    <location>
        <begin position="1552"/>
        <end position="1563"/>
    </location>
</feature>
<evidence type="ECO:0000313" key="4">
    <source>
        <dbReference type="Proteomes" id="UP000007819"/>
    </source>
</evidence>
<dbReference type="RefSeq" id="XP_003246334.2">
    <property type="nucleotide sequence ID" value="XM_003246286.4"/>
</dbReference>
<feature type="compositionally biased region" description="Polar residues" evidence="1">
    <location>
        <begin position="309"/>
        <end position="321"/>
    </location>
</feature>
<feature type="compositionally biased region" description="Basic residues" evidence="1">
    <location>
        <begin position="187"/>
        <end position="197"/>
    </location>
</feature>
<reference evidence="3" key="2">
    <citation type="submission" date="2022-06" db="UniProtKB">
        <authorList>
            <consortium name="EnsemblMetazoa"/>
        </authorList>
    </citation>
    <scope>IDENTIFICATION</scope>
</reference>
<organism evidence="3 4">
    <name type="scientific">Acyrthosiphon pisum</name>
    <name type="common">Pea aphid</name>
    <dbReference type="NCBI Taxonomy" id="7029"/>
    <lineage>
        <taxon>Eukaryota</taxon>
        <taxon>Metazoa</taxon>
        <taxon>Ecdysozoa</taxon>
        <taxon>Arthropoda</taxon>
        <taxon>Hexapoda</taxon>
        <taxon>Insecta</taxon>
        <taxon>Pterygota</taxon>
        <taxon>Neoptera</taxon>
        <taxon>Paraneoptera</taxon>
        <taxon>Hemiptera</taxon>
        <taxon>Sternorrhyncha</taxon>
        <taxon>Aphidomorpha</taxon>
        <taxon>Aphidoidea</taxon>
        <taxon>Aphididae</taxon>
        <taxon>Macrosiphini</taxon>
        <taxon>Acyrthosiphon</taxon>
    </lineage>
</organism>
<feature type="compositionally biased region" description="Basic residues" evidence="1">
    <location>
        <begin position="1542"/>
        <end position="1551"/>
    </location>
</feature>
<feature type="compositionally biased region" description="Low complexity" evidence="1">
    <location>
        <begin position="336"/>
        <end position="347"/>
    </location>
</feature>
<feature type="compositionally biased region" description="Basic residues" evidence="1">
    <location>
        <begin position="1440"/>
        <end position="1451"/>
    </location>
</feature>
<feature type="region of interest" description="Disordered" evidence="1">
    <location>
        <begin position="154"/>
        <end position="206"/>
    </location>
</feature>
<feature type="region of interest" description="Disordered" evidence="1">
    <location>
        <begin position="458"/>
        <end position="483"/>
    </location>
</feature>
<feature type="chain" id="PRO_5035916645" evidence="2">
    <location>
        <begin position="18"/>
        <end position="1577"/>
    </location>
</feature>
<feature type="compositionally biased region" description="Gly residues" evidence="1">
    <location>
        <begin position="1494"/>
        <end position="1506"/>
    </location>
</feature>
<dbReference type="EnsemblMetazoa" id="XM_003246286.4">
    <property type="protein sequence ID" value="XP_003246334.2"/>
    <property type="gene ID" value="LOC100571328"/>
</dbReference>
<sequence length="1577" mass="179616">MLLIRLVLCVICPAALSSNVHSILPESDDTKINDGDEYRVRNYVSDHEIPRDVPTRVKIVGDLGTPPPSVKLDFVPKQTYVQVRRYDAIKRLPQEAAMEEAATSEEVANAPRLREVVTHKKTQEVYEEQGYEDAGYDHGGSKKLKIEEEVKDNQSIEVLRPKNSSSQNVEETKDHVATVAPSGRGTWSRHKTTTGKKTRYEDDGDKRKVIINDSSPISEKSSGNYSKFDGGKIIVVQNLTESEKKDSKNEGAESRRVPSFSKTRDNVEPTTYRPIMRHDSSRNTVKQNKNDHMNRTRSRPRKRQEADVQKSQTDVIGSYDNSPWIPISPPTDYKRNNNVNKKPVKSKMNSELHELNGHATKYGYSINHDTPYQYIFPTDILSPGSSNKPDRKLRPKLENLDVTVGKPQVLSYSNYEFIPQTNYDGSAINPKHKKIKKSSGENLSFDSINLPSSNLKTGVHHINKQNGSSTNQRQKNKTVQSGSLEHFNTNVKSEPHQEKKKINHRDIETELGNRGNSGSRYTSTFVKDFNPPKMYDAPFITRLKKNNFDSRGDPTIRVYPKYEFYPNYQNEQRPVNDETHNGQRPLNNINKVHANIEANENTPHNIKHDSSRLSEYSKFNNRPKTVYKQSDETSESLENYPKIRGQTSQLSGDNYSKFNKGDGYPKFDSNNRFEGSGTKSSSMYRLIPYEKSVKMNNPYSYVYHDDHYPSGSRYSGVKVELTTQSPKSSDRIVYWNSRHPHLPKDSIKNTEELKGRDKSEYENTRHVENLTLAHFSGLHKSGSSRPLPIQYNERVNNLAKLLNDNYPRRTRRDLEVINIASSGTTTEIPVDTVVYPHYKNAPKQSALRYATNPILTPRKTAGGMEFYASTDNVRCTDMSAPTDIVPERTEDGKWNGEPSNNNPRVDALGDKIGCFKTKYFGSDPLDNPIFKEKDVGFPDVLFSVKKPPEKEEGGIQPGKPHVDWNFADELISDHWFPDKDVRNRRSDNKSLPINHKIQGMESIIPEPVILTFPTKASTVVYNNDTKIVSEDSDSDVSSNDEHVLQYSVQHPVPKQESNMRNNHLIDNKIEGLLPPPQITKKLKKHQKIKKPMVKKVLKKVKVADESNDADLLDVLSPITSFFTDEDYVMVSPIVHNFFNIKMTPSAKLKTTTMVDKNSGETVNRFQMQNYRRTKRNMKGVDLQKPKQRKLNIYNNTNVSVSSPTASVRMYSPKNSSWFREKRDHVSVNVDVRRKEPRYYYHTERPRIRVKRVVHNPPFYSRSGQVFSSKYLVSDQENSETLPEEINVAFSTTPRYESTPKFIPAIAFGDSKTKIINYNDSVANSTNDIERAQFDKKGSLIYVINPDTGVGKWMQVIKVKNEEDTKSALTNGPVYLEKKIKDGIAEESIGKFGFKGSTKDLFRNVLGPTIDHRFKIRLPNKESIKEDVKEPPKKAVCPKIIRPKKKEIRRRTTTTTTTTTEIPVEEEVDERPEEQSGEDETTVPPQEEDEEEGGGEGGGEGGRGGGGENEEEPPAERPQYQQESEENSDNAEGQDEDQDVHESKRKKPHAMVKKPEFNDVHELDPPTFYDTTQTNTKS</sequence>
<feature type="compositionally biased region" description="Polar residues" evidence="1">
    <location>
        <begin position="464"/>
        <end position="483"/>
    </location>
</feature>
<evidence type="ECO:0000256" key="1">
    <source>
        <dbReference type="SAM" id="MobiDB-lite"/>
    </source>
</evidence>
<proteinExistence type="predicted"/>
<feature type="region of interest" description="Disordered" evidence="1">
    <location>
        <begin position="1424"/>
        <end position="1577"/>
    </location>
</feature>
<evidence type="ECO:0000256" key="2">
    <source>
        <dbReference type="SAM" id="SignalP"/>
    </source>
</evidence>
<accession>A0A8R1W748</accession>
<protein>
    <submittedName>
        <fullName evidence="3">Uncharacterized protein</fullName>
    </submittedName>
</protein>
<feature type="region of interest" description="Disordered" evidence="1">
    <location>
        <begin position="242"/>
        <end position="348"/>
    </location>
</feature>
<keyword evidence="4" id="KW-1185">Reference proteome</keyword>
<feature type="compositionally biased region" description="Low complexity" evidence="1">
    <location>
        <begin position="1452"/>
        <end position="1461"/>
    </location>
</feature>
<keyword evidence="2" id="KW-0732">Signal</keyword>